<evidence type="ECO:0000256" key="16">
    <source>
        <dbReference type="HAMAP-Rule" id="MF_01274"/>
    </source>
</evidence>
<dbReference type="GO" id="GO:0004594">
    <property type="term" value="F:pantothenate kinase activity"/>
    <property type="evidence" value="ECO:0007669"/>
    <property type="project" value="UniProtKB-UniRule"/>
</dbReference>
<evidence type="ECO:0000256" key="12">
    <source>
        <dbReference type="ARBA" id="ARBA00022958"/>
    </source>
</evidence>
<comment type="caution">
    <text evidence="17">The sequence shown here is derived from an EMBL/GenBank/DDBJ whole genome shotgun (WGS) entry which is preliminary data.</text>
</comment>
<evidence type="ECO:0000256" key="3">
    <source>
        <dbReference type="ARBA" id="ARBA00004496"/>
    </source>
</evidence>
<evidence type="ECO:0000256" key="5">
    <source>
        <dbReference type="ARBA" id="ARBA00011738"/>
    </source>
</evidence>
<dbReference type="Gene3D" id="3.30.420.40">
    <property type="match status" value="2"/>
</dbReference>
<dbReference type="GO" id="GO:0005524">
    <property type="term" value="F:ATP binding"/>
    <property type="evidence" value="ECO:0007669"/>
    <property type="project" value="UniProtKB-UniRule"/>
</dbReference>
<feature type="binding site" evidence="16">
    <location>
        <position position="147"/>
    </location>
    <ligand>
        <name>ATP</name>
        <dbReference type="ChEBI" id="CHEBI:30616"/>
    </ligand>
</feature>
<dbReference type="EC" id="2.7.1.33" evidence="6 16"/>
<evidence type="ECO:0000256" key="10">
    <source>
        <dbReference type="ARBA" id="ARBA00022777"/>
    </source>
</evidence>
<comment type="cofactor">
    <cofactor evidence="2">
        <name>K(+)</name>
        <dbReference type="ChEBI" id="CHEBI:29103"/>
    </cofactor>
</comment>
<keyword evidence="10 16" id="KW-0418">Kinase</keyword>
<comment type="pathway">
    <text evidence="4 16">Cofactor biosynthesis; coenzyme A biosynthesis; CoA from (R)-pantothenate: step 1/5.</text>
</comment>
<evidence type="ECO:0000256" key="13">
    <source>
        <dbReference type="ARBA" id="ARBA00022993"/>
    </source>
</evidence>
<comment type="cofactor">
    <cofactor evidence="16">
        <name>NH4(+)</name>
        <dbReference type="ChEBI" id="CHEBI:28938"/>
    </cofactor>
    <cofactor evidence="16">
        <name>K(+)</name>
        <dbReference type="ChEBI" id="CHEBI:29103"/>
    </cofactor>
    <text evidence="16">A monovalent cation. Ammonium or potassium.</text>
</comment>
<reference evidence="17 18" key="2">
    <citation type="submission" date="2018-06" db="EMBL/GenBank/DDBJ databases">
        <title>Metagenomic assembly of (sub)arctic Cyanobacteria and their associated microbiome from non-axenic cultures.</title>
        <authorList>
            <person name="Baurain D."/>
        </authorList>
    </citation>
    <scope>NUCLEOTIDE SEQUENCE [LARGE SCALE GENOMIC DNA]</scope>
    <source>
        <strain evidence="17">ULC027bin1</strain>
    </source>
</reference>
<feature type="binding site" evidence="16">
    <location>
        <position position="118"/>
    </location>
    <ligand>
        <name>substrate</name>
    </ligand>
</feature>
<gene>
    <name evidence="16" type="primary">coaX</name>
    <name evidence="17" type="ORF">DCF15_07590</name>
</gene>
<proteinExistence type="inferred from homology"/>
<dbReference type="HAMAP" id="MF_01274">
    <property type="entry name" value="Pantothen_kinase_3"/>
    <property type="match status" value="1"/>
</dbReference>
<keyword evidence="9 16" id="KW-0547">Nucleotide-binding</keyword>
<evidence type="ECO:0000256" key="14">
    <source>
        <dbReference type="ARBA" id="ARBA00038036"/>
    </source>
</evidence>
<dbReference type="UniPathway" id="UPA00241">
    <property type="reaction ID" value="UER00352"/>
</dbReference>
<protein>
    <recommendedName>
        <fullName evidence="15 16">Type III pantothenate kinase</fullName>
        <ecNumber evidence="6 16">2.7.1.33</ecNumber>
    </recommendedName>
    <alternativeName>
        <fullName evidence="16">PanK-III</fullName>
    </alternativeName>
    <alternativeName>
        <fullName evidence="16">Pantothenic acid kinase</fullName>
    </alternativeName>
</protein>
<evidence type="ECO:0000313" key="17">
    <source>
        <dbReference type="EMBL" id="PZO57156.1"/>
    </source>
</evidence>
<evidence type="ECO:0000256" key="11">
    <source>
        <dbReference type="ARBA" id="ARBA00022840"/>
    </source>
</evidence>
<feature type="binding site" evidence="16">
    <location>
        <begin position="122"/>
        <end position="125"/>
    </location>
    <ligand>
        <name>substrate</name>
    </ligand>
</feature>
<keyword evidence="13 16" id="KW-0173">Coenzyme A biosynthesis</keyword>
<dbReference type="InterPro" id="IPR004619">
    <property type="entry name" value="Type_III_PanK"/>
</dbReference>
<dbReference type="GO" id="GO:0015937">
    <property type="term" value="P:coenzyme A biosynthetic process"/>
    <property type="evidence" value="ECO:0007669"/>
    <property type="project" value="UniProtKB-UniRule"/>
</dbReference>
<keyword evidence="12 16" id="KW-0630">Potassium</keyword>
<dbReference type="AlphaFoldDB" id="A0A2W4XIM3"/>
<dbReference type="Pfam" id="PF03309">
    <property type="entry name" value="Pan_kinase"/>
    <property type="match status" value="1"/>
</dbReference>
<reference evidence="18" key="1">
    <citation type="submission" date="2018-04" db="EMBL/GenBank/DDBJ databases">
        <authorList>
            <person name="Cornet L."/>
        </authorList>
    </citation>
    <scope>NUCLEOTIDE SEQUENCE [LARGE SCALE GENOMIC DNA]</scope>
</reference>
<dbReference type="PANTHER" id="PTHR34265">
    <property type="entry name" value="TYPE III PANTOTHENATE KINASE"/>
    <property type="match status" value="1"/>
</dbReference>
<keyword evidence="7 16" id="KW-0963">Cytoplasm</keyword>
<dbReference type="Proteomes" id="UP000249794">
    <property type="component" value="Unassembled WGS sequence"/>
</dbReference>
<feature type="binding site" evidence="16">
    <location>
        <position position="144"/>
    </location>
    <ligand>
        <name>K(+)</name>
        <dbReference type="ChEBI" id="CHEBI:29103"/>
    </ligand>
</feature>
<dbReference type="InterPro" id="IPR043129">
    <property type="entry name" value="ATPase_NBD"/>
</dbReference>
<dbReference type="NCBIfam" id="TIGR00671">
    <property type="entry name" value="baf"/>
    <property type="match status" value="1"/>
</dbReference>
<evidence type="ECO:0000256" key="8">
    <source>
        <dbReference type="ARBA" id="ARBA00022679"/>
    </source>
</evidence>
<feature type="binding site" evidence="16">
    <location>
        <position position="207"/>
    </location>
    <ligand>
        <name>substrate</name>
    </ligand>
</feature>
<keyword evidence="8 16" id="KW-0808">Transferase</keyword>
<evidence type="ECO:0000256" key="9">
    <source>
        <dbReference type="ARBA" id="ARBA00022741"/>
    </source>
</evidence>
<organism evidence="17 18">
    <name type="scientific">Phormidesmis priestleyi</name>
    <dbReference type="NCBI Taxonomy" id="268141"/>
    <lineage>
        <taxon>Bacteria</taxon>
        <taxon>Bacillati</taxon>
        <taxon>Cyanobacteriota</taxon>
        <taxon>Cyanophyceae</taxon>
        <taxon>Leptolyngbyales</taxon>
        <taxon>Leptolyngbyaceae</taxon>
        <taxon>Phormidesmis</taxon>
    </lineage>
</organism>
<evidence type="ECO:0000256" key="7">
    <source>
        <dbReference type="ARBA" id="ARBA00022490"/>
    </source>
</evidence>
<keyword evidence="16" id="KW-0479">Metal-binding</keyword>
<dbReference type="SUPFAM" id="SSF53067">
    <property type="entry name" value="Actin-like ATPase domain"/>
    <property type="match status" value="2"/>
</dbReference>
<sequence length="295" mass="32307">MLSDFLRSQVWLALVIGNTRLHWAIFAEDKLLGSWHTPHLMAEAAAQLQRQRFQSAAWRSLLNISPASLLPKSNWQPSSLWIASVVPAQTALWTNGSAEDTIPTQVVTRSHIPLSNLYSTLGIDRAINLLGAGTTVGWPVLVIDGGTALTLTAGSQASLWGGAILPGLRLQTNALTQGTAALAEAVEITQAELWERATLPERWATDTVGAIASGLSYGILSTLTDYLNDWWQQFPTGNVIFTGGDSPLLHALFTQHMRKTKNIARTPEIVSRVQVNSDLMFWGMWAYRRALTLVL</sequence>
<evidence type="ECO:0000313" key="18">
    <source>
        <dbReference type="Proteomes" id="UP000249794"/>
    </source>
</evidence>
<dbReference type="GO" id="GO:0046872">
    <property type="term" value="F:metal ion binding"/>
    <property type="evidence" value="ECO:0007669"/>
    <property type="project" value="UniProtKB-KW"/>
</dbReference>
<name>A0A2W4XIM3_9CYAN</name>
<dbReference type="EMBL" id="QBMP01000057">
    <property type="protein sequence ID" value="PZO57156.1"/>
    <property type="molecule type" value="Genomic_DNA"/>
</dbReference>
<comment type="subcellular location">
    <subcellularLocation>
        <location evidence="3 16">Cytoplasm</location>
    </subcellularLocation>
</comment>
<comment type="subunit">
    <text evidence="5 16">Homodimer.</text>
</comment>
<dbReference type="CDD" id="cd24015">
    <property type="entry name" value="ASKHA_NBD_PanK-III"/>
    <property type="match status" value="1"/>
</dbReference>
<feature type="active site" description="Proton acceptor" evidence="16">
    <location>
        <position position="124"/>
    </location>
</feature>
<evidence type="ECO:0000256" key="6">
    <source>
        <dbReference type="ARBA" id="ARBA00012102"/>
    </source>
</evidence>
<comment type="catalytic activity">
    <reaction evidence="1 16">
        <text>(R)-pantothenate + ATP = (R)-4'-phosphopantothenate + ADP + H(+)</text>
        <dbReference type="Rhea" id="RHEA:16373"/>
        <dbReference type="ChEBI" id="CHEBI:10986"/>
        <dbReference type="ChEBI" id="CHEBI:15378"/>
        <dbReference type="ChEBI" id="CHEBI:29032"/>
        <dbReference type="ChEBI" id="CHEBI:30616"/>
        <dbReference type="ChEBI" id="CHEBI:456216"/>
        <dbReference type="EC" id="2.7.1.33"/>
    </reaction>
</comment>
<keyword evidence="11 16" id="KW-0067">ATP-binding</keyword>
<evidence type="ECO:0000256" key="15">
    <source>
        <dbReference type="ARBA" id="ARBA00040883"/>
    </source>
</evidence>
<evidence type="ECO:0000256" key="2">
    <source>
        <dbReference type="ARBA" id="ARBA00001958"/>
    </source>
</evidence>
<evidence type="ECO:0000256" key="4">
    <source>
        <dbReference type="ARBA" id="ARBA00005225"/>
    </source>
</evidence>
<dbReference type="PANTHER" id="PTHR34265:SF1">
    <property type="entry name" value="TYPE III PANTOTHENATE KINASE"/>
    <property type="match status" value="1"/>
</dbReference>
<evidence type="ECO:0000256" key="1">
    <source>
        <dbReference type="ARBA" id="ARBA00001206"/>
    </source>
</evidence>
<dbReference type="NCBIfam" id="NF009871">
    <property type="entry name" value="PRK13331.1"/>
    <property type="match status" value="1"/>
</dbReference>
<accession>A0A2W4XIM3</accession>
<comment type="similarity">
    <text evidence="14 16">Belongs to the type III pantothenate kinase family.</text>
</comment>
<comment type="function">
    <text evidence="16">Catalyzes the phosphorylation of pantothenate (Pan), the first step in CoA biosynthesis.</text>
</comment>
<dbReference type="GO" id="GO:0005737">
    <property type="term" value="C:cytoplasm"/>
    <property type="evidence" value="ECO:0007669"/>
    <property type="project" value="UniProtKB-SubCell"/>
</dbReference>
<feature type="binding site" evidence="16">
    <location>
        <begin position="15"/>
        <end position="22"/>
    </location>
    <ligand>
        <name>ATP</name>
        <dbReference type="ChEBI" id="CHEBI:30616"/>
    </ligand>
</feature>